<protein>
    <submittedName>
        <fullName evidence="1">Uncharacterized protein</fullName>
    </submittedName>
</protein>
<accession>A0A919AN46</accession>
<comment type="caution">
    <text evidence="1">The sequence shown here is derived from an EMBL/GenBank/DDBJ whole genome shotgun (WGS) entry which is preliminary data.</text>
</comment>
<dbReference type="EMBL" id="BNBC01000070">
    <property type="protein sequence ID" value="GHF15077.1"/>
    <property type="molecule type" value="Genomic_DNA"/>
</dbReference>
<dbReference type="AlphaFoldDB" id="A0A919AN46"/>
<keyword evidence="2" id="KW-1185">Reference proteome</keyword>
<dbReference type="RefSeq" id="WP_189907930.1">
    <property type="nucleotide sequence ID" value="NZ_BNBC01000070.1"/>
</dbReference>
<evidence type="ECO:0000313" key="1">
    <source>
        <dbReference type="EMBL" id="GHF15077.1"/>
    </source>
</evidence>
<sequence length="99" mass="11044">MSTHPESVTRTIGSKTHTITRRDIHAAAARLRSLHQNDLRNRELFILVGSGLYYGPDLIAEVTGGAQIDGREAYDLLGSLGLPLFRWDWGNLKDTRNAK</sequence>
<proteinExistence type="predicted"/>
<reference evidence="1" key="1">
    <citation type="journal article" date="2014" name="Int. J. Syst. Evol. Microbiol.">
        <title>Complete genome sequence of Corynebacterium casei LMG S-19264T (=DSM 44701T), isolated from a smear-ripened cheese.</title>
        <authorList>
            <consortium name="US DOE Joint Genome Institute (JGI-PGF)"/>
            <person name="Walter F."/>
            <person name="Albersmeier A."/>
            <person name="Kalinowski J."/>
            <person name="Ruckert C."/>
        </authorList>
    </citation>
    <scope>NUCLEOTIDE SEQUENCE</scope>
    <source>
        <strain evidence="1">JCM 3302</strain>
    </source>
</reference>
<evidence type="ECO:0000313" key="2">
    <source>
        <dbReference type="Proteomes" id="UP000641386"/>
    </source>
</evidence>
<dbReference type="Proteomes" id="UP000641386">
    <property type="component" value="Unassembled WGS sequence"/>
</dbReference>
<reference evidence="1" key="2">
    <citation type="submission" date="2020-09" db="EMBL/GenBank/DDBJ databases">
        <authorList>
            <person name="Sun Q."/>
            <person name="Ohkuma M."/>
        </authorList>
    </citation>
    <scope>NUCLEOTIDE SEQUENCE</scope>
    <source>
        <strain evidence="1">JCM 3302</strain>
    </source>
</reference>
<gene>
    <name evidence="1" type="ORF">GCM10014715_82990</name>
</gene>
<name>A0A919AN46_9ACTN</name>
<organism evidence="1 2">
    <name type="scientific">Streptomyces spiralis</name>
    <dbReference type="NCBI Taxonomy" id="66376"/>
    <lineage>
        <taxon>Bacteria</taxon>
        <taxon>Bacillati</taxon>
        <taxon>Actinomycetota</taxon>
        <taxon>Actinomycetes</taxon>
        <taxon>Kitasatosporales</taxon>
        <taxon>Streptomycetaceae</taxon>
        <taxon>Streptomyces</taxon>
    </lineage>
</organism>